<dbReference type="EMBL" id="MU129143">
    <property type="protein sequence ID" value="KAF9505637.1"/>
    <property type="molecule type" value="Genomic_DNA"/>
</dbReference>
<evidence type="ECO:0000313" key="2">
    <source>
        <dbReference type="EMBL" id="KAF9505637.1"/>
    </source>
</evidence>
<evidence type="ECO:0000256" key="1">
    <source>
        <dbReference type="SAM" id="Phobius"/>
    </source>
</evidence>
<gene>
    <name evidence="2" type="ORF">BS47DRAFT_1385895</name>
</gene>
<comment type="caution">
    <text evidence="2">The sequence shown here is derived from an EMBL/GenBank/DDBJ whole genome shotgun (WGS) entry which is preliminary data.</text>
</comment>
<keyword evidence="3" id="KW-1185">Reference proteome</keyword>
<dbReference type="AlphaFoldDB" id="A0A9P6AHH4"/>
<dbReference type="OrthoDB" id="3358294at2759"/>
<accession>A0A9P6AHH4</accession>
<protein>
    <submittedName>
        <fullName evidence="2">Uncharacterized protein</fullName>
    </submittedName>
</protein>
<keyword evidence="1" id="KW-0812">Transmembrane</keyword>
<sequence>MPMARCRHYRGRGDYLFTLIYGLSTTGRTIRTFTKTKAQRKIDRRLFIPTGLFLRRATRAQYRRVLNIGVSWLLGSPPTRHLALGAFALDVYKIVWRRGSSFFHGDCLVGQHSDRNLMQLGLSTLESSVAAARRARACATTILGLASSLFHISSKFRSFPAFLLVNFGHDVPKLSPDAFASRHYKTPTNEVGPCNPGPPSWSSRAIHHFLQHFGASKHTTAARGAGYMTLPPVMQLGASNEHCPGYDTKSDPAPPYTRLDERPETLARYLFRYGFAIGDKSATEQAEELAIMRATELMWARRSLYAIIVFSVVAGSLVYALFLMGSGAFSLD</sequence>
<keyword evidence="1" id="KW-0472">Membrane</keyword>
<reference evidence="2" key="1">
    <citation type="journal article" date="2020" name="Nat. Commun.">
        <title>Large-scale genome sequencing of mycorrhizal fungi provides insights into the early evolution of symbiotic traits.</title>
        <authorList>
            <person name="Miyauchi S."/>
            <person name="Kiss E."/>
            <person name="Kuo A."/>
            <person name="Drula E."/>
            <person name="Kohler A."/>
            <person name="Sanchez-Garcia M."/>
            <person name="Morin E."/>
            <person name="Andreopoulos B."/>
            <person name="Barry K.W."/>
            <person name="Bonito G."/>
            <person name="Buee M."/>
            <person name="Carver A."/>
            <person name="Chen C."/>
            <person name="Cichocki N."/>
            <person name="Clum A."/>
            <person name="Culley D."/>
            <person name="Crous P.W."/>
            <person name="Fauchery L."/>
            <person name="Girlanda M."/>
            <person name="Hayes R.D."/>
            <person name="Keri Z."/>
            <person name="LaButti K."/>
            <person name="Lipzen A."/>
            <person name="Lombard V."/>
            <person name="Magnuson J."/>
            <person name="Maillard F."/>
            <person name="Murat C."/>
            <person name="Nolan M."/>
            <person name="Ohm R.A."/>
            <person name="Pangilinan J."/>
            <person name="Pereira M.F."/>
            <person name="Perotto S."/>
            <person name="Peter M."/>
            <person name="Pfister S."/>
            <person name="Riley R."/>
            <person name="Sitrit Y."/>
            <person name="Stielow J.B."/>
            <person name="Szollosi G."/>
            <person name="Zifcakova L."/>
            <person name="Stursova M."/>
            <person name="Spatafora J.W."/>
            <person name="Tedersoo L."/>
            <person name="Vaario L.M."/>
            <person name="Yamada A."/>
            <person name="Yan M."/>
            <person name="Wang P."/>
            <person name="Xu J."/>
            <person name="Bruns T."/>
            <person name="Baldrian P."/>
            <person name="Vilgalys R."/>
            <person name="Dunand C."/>
            <person name="Henrissat B."/>
            <person name="Grigoriev I.V."/>
            <person name="Hibbett D."/>
            <person name="Nagy L.G."/>
            <person name="Martin F.M."/>
        </authorList>
    </citation>
    <scope>NUCLEOTIDE SEQUENCE</scope>
    <source>
        <strain evidence="2">UP504</strain>
    </source>
</reference>
<feature type="transmembrane region" description="Helical" evidence="1">
    <location>
        <begin position="303"/>
        <end position="322"/>
    </location>
</feature>
<proteinExistence type="predicted"/>
<evidence type="ECO:0000313" key="3">
    <source>
        <dbReference type="Proteomes" id="UP000886523"/>
    </source>
</evidence>
<dbReference type="Proteomes" id="UP000886523">
    <property type="component" value="Unassembled WGS sequence"/>
</dbReference>
<organism evidence="2 3">
    <name type="scientific">Hydnum rufescens UP504</name>
    <dbReference type="NCBI Taxonomy" id="1448309"/>
    <lineage>
        <taxon>Eukaryota</taxon>
        <taxon>Fungi</taxon>
        <taxon>Dikarya</taxon>
        <taxon>Basidiomycota</taxon>
        <taxon>Agaricomycotina</taxon>
        <taxon>Agaricomycetes</taxon>
        <taxon>Cantharellales</taxon>
        <taxon>Hydnaceae</taxon>
        <taxon>Hydnum</taxon>
    </lineage>
</organism>
<name>A0A9P6AHH4_9AGAM</name>
<keyword evidence="1" id="KW-1133">Transmembrane helix</keyword>